<name>A0A8T0BMG5_SILME</name>
<dbReference type="Proteomes" id="UP000606274">
    <property type="component" value="Unassembled WGS sequence"/>
</dbReference>
<evidence type="ECO:0000313" key="1">
    <source>
        <dbReference type="EMBL" id="KAF7708214.1"/>
    </source>
</evidence>
<reference evidence="1" key="1">
    <citation type="submission" date="2020-08" db="EMBL/GenBank/DDBJ databases">
        <title>Chromosome-level assembly of Southern catfish (Silurus meridionalis) provides insights into visual adaptation to the nocturnal and benthic lifestyles.</title>
        <authorList>
            <person name="Zhang Y."/>
            <person name="Wang D."/>
            <person name="Peng Z."/>
        </authorList>
    </citation>
    <scope>NUCLEOTIDE SEQUENCE</scope>
    <source>
        <strain evidence="1">SWU-2019-XX</strain>
        <tissue evidence="1">Muscle</tissue>
    </source>
</reference>
<comment type="caution">
    <text evidence="1">The sequence shown here is derived from an EMBL/GenBank/DDBJ whole genome shotgun (WGS) entry which is preliminary data.</text>
</comment>
<gene>
    <name evidence="1" type="ORF">HF521_017271</name>
</gene>
<proteinExistence type="predicted"/>
<evidence type="ECO:0000313" key="2">
    <source>
        <dbReference type="Proteomes" id="UP000606274"/>
    </source>
</evidence>
<keyword evidence="2" id="KW-1185">Reference proteome</keyword>
<organism evidence="1 2">
    <name type="scientific">Silurus meridionalis</name>
    <name type="common">Southern catfish</name>
    <name type="synonym">Silurus soldatovi meridionalis</name>
    <dbReference type="NCBI Taxonomy" id="175797"/>
    <lineage>
        <taxon>Eukaryota</taxon>
        <taxon>Metazoa</taxon>
        <taxon>Chordata</taxon>
        <taxon>Craniata</taxon>
        <taxon>Vertebrata</taxon>
        <taxon>Euteleostomi</taxon>
        <taxon>Actinopterygii</taxon>
        <taxon>Neopterygii</taxon>
        <taxon>Teleostei</taxon>
        <taxon>Ostariophysi</taxon>
        <taxon>Siluriformes</taxon>
        <taxon>Siluridae</taxon>
        <taxon>Silurus</taxon>
    </lineage>
</organism>
<protein>
    <submittedName>
        <fullName evidence="1">Uncharacterized protein</fullName>
    </submittedName>
</protein>
<dbReference type="AlphaFoldDB" id="A0A8T0BMG5"/>
<sequence>MAAAPDCCNKVSGKLSNFWPDLVRELLQELTLDLKLGDLFLVKRGSRCGGSSLGYHHAGVYCCEVVQEIINFTSKQQTFSSQSLVGHGEVGKLDLEVFCEDDKFVVYRKENGIPGNFIEKVCIAKKRRPAYNILEYNCVHFALELLEVEREGDFTIKSPTPICCFAGIVCFKFVTFLKF</sequence>
<accession>A0A8T0BMG5</accession>
<dbReference type="Gene3D" id="3.90.1720.10">
    <property type="entry name" value="endopeptidase domain like (from Nostoc punctiforme)"/>
    <property type="match status" value="1"/>
</dbReference>
<dbReference type="EMBL" id="JABFDY010000004">
    <property type="protein sequence ID" value="KAF7708214.1"/>
    <property type="molecule type" value="Genomic_DNA"/>
</dbReference>